<accession>A0A3M5VEF4</accession>
<comment type="caution">
    <text evidence="1">The sequence shown here is derived from an EMBL/GenBank/DDBJ whole genome shotgun (WGS) entry which is preliminary data.</text>
</comment>
<protein>
    <submittedName>
        <fullName evidence="1">Uncharacterized protein</fullName>
    </submittedName>
</protein>
<sequence length="71" mass="7857">MGFQLLDERHDRGFARKIAVQGMRNGLAQLGHTGVFGSVTDDDLMPMFKQAQRAMQAHALAGAGNQDRCRR</sequence>
<proteinExistence type="predicted"/>
<name>A0A3M5VEF4_PSESX</name>
<reference evidence="1 2" key="1">
    <citation type="submission" date="2018-08" db="EMBL/GenBank/DDBJ databases">
        <title>Recombination of ecologically and evolutionarily significant loci maintains genetic cohesion in the Pseudomonas syringae species complex.</title>
        <authorList>
            <person name="Dillon M."/>
            <person name="Thakur S."/>
            <person name="Almeida R.N.D."/>
            <person name="Weir B.S."/>
            <person name="Guttman D.S."/>
        </authorList>
    </citation>
    <scope>NUCLEOTIDE SEQUENCE [LARGE SCALE GENOMIC DNA]</scope>
    <source>
        <strain evidence="1 2">ICMP 14479</strain>
    </source>
</reference>
<dbReference type="AlphaFoldDB" id="A0A3M5VEF4"/>
<gene>
    <name evidence="1" type="ORF">ALP29_201383</name>
</gene>
<dbReference type="Proteomes" id="UP000280395">
    <property type="component" value="Unassembled WGS sequence"/>
</dbReference>
<evidence type="ECO:0000313" key="1">
    <source>
        <dbReference type="EMBL" id="RMU56581.1"/>
    </source>
</evidence>
<dbReference type="EMBL" id="RBUA01000696">
    <property type="protein sequence ID" value="RMU56581.1"/>
    <property type="molecule type" value="Genomic_DNA"/>
</dbReference>
<organism evidence="1 2">
    <name type="scientific">Pseudomonas syringae pv. avii</name>
    <dbReference type="NCBI Taxonomy" id="663959"/>
    <lineage>
        <taxon>Bacteria</taxon>
        <taxon>Pseudomonadati</taxon>
        <taxon>Pseudomonadota</taxon>
        <taxon>Gammaproteobacteria</taxon>
        <taxon>Pseudomonadales</taxon>
        <taxon>Pseudomonadaceae</taxon>
        <taxon>Pseudomonas</taxon>
        <taxon>Pseudomonas syringae</taxon>
    </lineage>
</organism>
<evidence type="ECO:0000313" key="2">
    <source>
        <dbReference type="Proteomes" id="UP000280395"/>
    </source>
</evidence>